<evidence type="ECO:0000256" key="1">
    <source>
        <dbReference type="ARBA" id="ARBA00022574"/>
    </source>
</evidence>
<dbReference type="PROSITE" id="PS50294">
    <property type="entry name" value="WD_REPEATS_REGION"/>
    <property type="match status" value="1"/>
</dbReference>
<dbReference type="Proteomes" id="UP000235672">
    <property type="component" value="Unassembled WGS sequence"/>
</dbReference>
<dbReference type="SMART" id="SM00320">
    <property type="entry name" value="WD40"/>
    <property type="match status" value="6"/>
</dbReference>
<dbReference type="Gene3D" id="2.130.10.10">
    <property type="entry name" value="YVTN repeat-like/Quinoprotein amine dehydrogenase"/>
    <property type="match status" value="2"/>
</dbReference>
<evidence type="ECO:0000313" key="5">
    <source>
        <dbReference type="EMBL" id="PMD26494.1"/>
    </source>
</evidence>
<proteinExistence type="predicted"/>
<dbReference type="PRINTS" id="PR00320">
    <property type="entry name" value="GPROTEINBRPT"/>
</dbReference>
<feature type="region of interest" description="Disordered" evidence="4">
    <location>
        <begin position="1"/>
        <end position="31"/>
    </location>
</feature>
<keyword evidence="1 3" id="KW-0853">WD repeat</keyword>
<dbReference type="InterPro" id="IPR019775">
    <property type="entry name" value="WD40_repeat_CS"/>
</dbReference>
<dbReference type="GO" id="GO:0043130">
    <property type="term" value="F:ubiquitin binding"/>
    <property type="evidence" value="ECO:0007669"/>
    <property type="project" value="TreeGrafter"/>
</dbReference>
<accession>A0A2J6QJQ4</accession>
<keyword evidence="2" id="KW-0677">Repeat</keyword>
<dbReference type="SUPFAM" id="SSF50978">
    <property type="entry name" value="WD40 repeat-like"/>
    <property type="match status" value="1"/>
</dbReference>
<feature type="repeat" description="WD" evidence="3">
    <location>
        <begin position="315"/>
        <end position="356"/>
    </location>
</feature>
<dbReference type="PANTHER" id="PTHR22847:SF681">
    <property type="entry name" value="F-BOX PROTEIN MET30"/>
    <property type="match status" value="1"/>
</dbReference>
<dbReference type="InterPro" id="IPR020472">
    <property type="entry name" value="WD40_PAC1"/>
</dbReference>
<gene>
    <name evidence="5" type="ORF">NA56DRAFT_667773</name>
</gene>
<dbReference type="Pfam" id="PF00400">
    <property type="entry name" value="WD40"/>
    <property type="match status" value="4"/>
</dbReference>
<dbReference type="PANTHER" id="PTHR22847">
    <property type="entry name" value="WD40 REPEAT PROTEIN"/>
    <property type="match status" value="1"/>
</dbReference>
<dbReference type="FunFam" id="2.130.10.10:FF:001196">
    <property type="entry name" value="WD repeat protein (AFU_orthologue AFUA_1G12380)"/>
    <property type="match status" value="1"/>
</dbReference>
<organism evidence="5 6">
    <name type="scientific">Hyaloscypha hepaticicola</name>
    <dbReference type="NCBI Taxonomy" id="2082293"/>
    <lineage>
        <taxon>Eukaryota</taxon>
        <taxon>Fungi</taxon>
        <taxon>Dikarya</taxon>
        <taxon>Ascomycota</taxon>
        <taxon>Pezizomycotina</taxon>
        <taxon>Leotiomycetes</taxon>
        <taxon>Helotiales</taxon>
        <taxon>Hyaloscyphaceae</taxon>
        <taxon>Hyaloscypha</taxon>
    </lineage>
</organism>
<evidence type="ECO:0000313" key="6">
    <source>
        <dbReference type="Proteomes" id="UP000235672"/>
    </source>
</evidence>
<dbReference type="STRING" id="1745343.A0A2J6QJQ4"/>
<dbReference type="PROSITE" id="PS00678">
    <property type="entry name" value="WD_REPEATS_1"/>
    <property type="match status" value="1"/>
</dbReference>
<feature type="repeat" description="WD" evidence="3">
    <location>
        <begin position="275"/>
        <end position="305"/>
    </location>
</feature>
<name>A0A2J6QJQ4_9HELO</name>
<dbReference type="PROSITE" id="PS50082">
    <property type="entry name" value="WD_REPEATS_2"/>
    <property type="match status" value="3"/>
</dbReference>
<dbReference type="GO" id="GO:0000209">
    <property type="term" value="P:protein polyubiquitination"/>
    <property type="evidence" value="ECO:0007669"/>
    <property type="project" value="TreeGrafter"/>
</dbReference>
<protein>
    <submittedName>
        <fullName evidence="5">WD40 repeat-like protein</fullName>
    </submittedName>
</protein>
<sequence length="397" mass="43788">MSRSTDPGHFFQTDASESTRARKAAKSGNTNGNPIVLQSKILDVIPDPFSPACIYIAESAGCARNVNVESRDSKTVFKGPTAPVTSVAIGGQGGATVFAGCWDKDIWSWDRETRTPGRKYKGHSDFVKAIIFARVDGKDLLISGGADSKIIVWDIATGDRLHTLRDKTDTMMALQDLVLDPEESTDSEIVLISSSSDPHIRRWRINLTSASQILEAAPVAPLQGQPTRDTILEHETSVYRLLFSGDDEDSDLWTASADGTAKCLSRARNWTTEETYEHGDYVRAIALTTDWVITAGRDENVKVWDRVTGKLWHVYEGHYEEVTGLVVLEGDKKVVSVSIDGTIRTWGLGKADLEKARKEREEELKGVVKEEKAKSKKSLLTAEEEAELAELMDSDED</sequence>
<reference evidence="5 6" key="1">
    <citation type="submission" date="2016-05" db="EMBL/GenBank/DDBJ databases">
        <title>A degradative enzymes factory behind the ericoid mycorrhizal symbiosis.</title>
        <authorList>
            <consortium name="DOE Joint Genome Institute"/>
            <person name="Martino E."/>
            <person name="Morin E."/>
            <person name="Grelet G."/>
            <person name="Kuo A."/>
            <person name="Kohler A."/>
            <person name="Daghino S."/>
            <person name="Barry K."/>
            <person name="Choi C."/>
            <person name="Cichocki N."/>
            <person name="Clum A."/>
            <person name="Copeland A."/>
            <person name="Hainaut M."/>
            <person name="Haridas S."/>
            <person name="Labutti K."/>
            <person name="Lindquist E."/>
            <person name="Lipzen A."/>
            <person name="Khouja H.-R."/>
            <person name="Murat C."/>
            <person name="Ohm R."/>
            <person name="Olson A."/>
            <person name="Spatafora J."/>
            <person name="Veneault-Fourrey C."/>
            <person name="Henrissat B."/>
            <person name="Grigoriev I."/>
            <person name="Martin F."/>
            <person name="Perotto S."/>
        </authorList>
    </citation>
    <scope>NUCLEOTIDE SEQUENCE [LARGE SCALE GENOMIC DNA]</scope>
    <source>
        <strain evidence="5 6">UAMH 7357</strain>
    </source>
</reference>
<evidence type="ECO:0000256" key="2">
    <source>
        <dbReference type="ARBA" id="ARBA00022737"/>
    </source>
</evidence>
<dbReference type="GO" id="GO:0043224">
    <property type="term" value="C:nuclear SCF ubiquitin ligase complex"/>
    <property type="evidence" value="ECO:0007669"/>
    <property type="project" value="TreeGrafter"/>
</dbReference>
<evidence type="ECO:0000256" key="3">
    <source>
        <dbReference type="PROSITE-ProRule" id="PRU00221"/>
    </source>
</evidence>
<feature type="repeat" description="WD" evidence="3">
    <location>
        <begin position="120"/>
        <end position="163"/>
    </location>
</feature>
<dbReference type="AlphaFoldDB" id="A0A2J6QJQ4"/>
<dbReference type="InterPro" id="IPR001680">
    <property type="entry name" value="WD40_rpt"/>
</dbReference>
<evidence type="ECO:0000256" key="4">
    <source>
        <dbReference type="SAM" id="MobiDB-lite"/>
    </source>
</evidence>
<keyword evidence="6" id="KW-1185">Reference proteome</keyword>
<dbReference type="OrthoDB" id="6262491at2759"/>
<dbReference type="InterPro" id="IPR036322">
    <property type="entry name" value="WD40_repeat_dom_sf"/>
</dbReference>
<dbReference type="EMBL" id="KZ613467">
    <property type="protein sequence ID" value="PMD26494.1"/>
    <property type="molecule type" value="Genomic_DNA"/>
</dbReference>
<dbReference type="InterPro" id="IPR015943">
    <property type="entry name" value="WD40/YVTN_repeat-like_dom_sf"/>
</dbReference>